<dbReference type="EMBL" id="QOKW01000022">
    <property type="protein sequence ID" value="KAA0677656.1"/>
    <property type="molecule type" value="Genomic_DNA"/>
</dbReference>
<keyword evidence="1" id="KW-0812">Transmembrane</keyword>
<dbReference type="GO" id="GO:0005524">
    <property type="term" value="F:ATP binding"/>
    <property type="evidence" value="ECO:0007669"/>
    <property type="project" value="InterPro"/>
</dbReference>
<accession>A0A9W7KQE7</accession>
<evidence type="ECO:0000313" key="2">
    <source>
        <dbReference type="EMBL" id="KAA0677656.1"/>
    </source>
</evidence>
<reference evidence="2 3" key="1">
    <citation type="submission" date="2018-07" db="EMBL/GenBank/DDBJ databases">
        <title>Genome sequence of Azospirillum sp. ATCC 49961.</title>
        <authorList>
            <person name="Sant'Anna F.H."/>
            <person name="Baldani J.I."/>
            <person name="Zilli J.E."/>
            <person name="Reis V.M."/>
            <person name="Hartmann A."/>
            <person name="Cruz L."/>
            <person name="de Souza E.M."/>
            <person name="de Oliveira Pedrosa F."/>
            <person name="Passaglia L.M.P."/>
        </authorList>
    </citation>
    <scope>NUCLEOTIDE SEQUENCE [LARGE SCALE GENOMIC DNA]</scope>
    <source>
        <strain evidence="2 3">ATCC 49961</strain>
    </source>
</reference>
<evidence type="ECO:0000256" key="1">
    <source>
        <dbReference type="SAM" id="Phobius"/>
    </source>
</evidence>
<dbReference type="GO" id="GO:0005737">
    <property type="term" value="C:cytoplasm"/>
    <property type="evidence" value="ECO:0007669"/>
    <property type="project" value="UniProtKB-ARBA"/>
</dbReference>
<dbReference type="PANTHER" id="PTHR10760:SF2">
    <property type="entry name" value="LD13476P-RELATED"/>
    <property type="match status" value="1"/>
</dbReference>
<dbReference type="SUPFAM" id="SSF52540">
    <property type="entry name" value="P-loop containing nucleoside triphosphate hydrolases"/>
    <property type="match status" value="1"/>
</dbReference>
<gene>
    <name evidence="2" type="ORF">DS843_22725</name>
</gene>
<dbReference type="GO" id="GO:0016887">
    <property type="term" value="F:ATP hydrolysis activity"/>
    <property type="evidence" value="ECO:0007669"/>
    <property type="project" value="InterPro"/>
</dbReference>
<name>A0A9W7KQE7_9PROT</name>
<protein>
    <recommendedName>
        <fullName evidence="4">AAA+ ATPase domain-containing protein</fullName>
    </recommendedName>
</protein>
<evidence type="ECO:0008006" key="4">
    <source>
        <dbReference type="Google" id="ProtNLM"/>
    </source>
</evidence>
<proteinExistence type="predicted"/>
<keyword evidence="3" id="KW-1185">Reference proteome</keyword>
<evidence type="ECO:0000313" key="3">
    <source>
        <dbReference type="Proteomes" id="UP000480854"/>
    </source>
</evidence>
<dbReference type="Pfam" id="PF06309">
    <property type="entry name" value="Torsin"/>
    <property type="match status" value="1"/>
</dbReference>
<sequence length="422" mass="44999">MNMKAIIIGVAISVAVAVMAPKLASMWWLFAIVAAGAWLYMLGMILAKHGALPDSLASLLLGKGIKASLTSGVKAEQREKRRQEMLATVTRAAVEAGLNNRFVGQQALNEAVARAVERHVAKKNPVEPLSLLLAGPSSSGRSSFAEMMAQAMFGEKGTVKRIDCAGDSSVDWNDIAKAYEANPLTVLLVDGIDRVGTALTSGSFGTEMARLLEDGTILGVKGKASRGFVVLTSSIAESEAKDLHKKHAEQGLEHLLAEMRKTALGNAQIGVDVTGRVTLPLVICPVEDMGKAAIVWRLFCQSVQTEHGIVINQEGGEGLDEFLMRAMEKWQTASHGIGVREASRWVAEVAGESLIEAAREGITHAFASYDVDQGRILLERDMVAEEAARAAAQAARGPSLEDHLKGKAGKLNRKLGIMKADA</sequence>
<dbReference type="Gene3D" id="3.40.50.300">
    <property type="entry name" value="P-loop containing nucleotide triphosphate hydrolases"/>
    <property type="match status" value="1"/>
</dbReference>
<dbReference type="AlphaFoldDB" id="A0A9W7KQE7"/>
<keyword evidence="1" id="KW-0472">Membrane</keyword>
<feature type="transmembrane region" description="Helical" evidence="1">
    <location>
        <begin position="27"/>
        <end position="47"/>
    </location>
</feature>
<keyword evidence="1" id="KW-1133">Transmembrane helix</keyword>
<dbReference type="RefSeq" id="WP_149471125.1">
    <property type="nucleotide sequence ID" value="NZ_QOKW01000022.1"/>
</dbReference>
<dbReference type="InterPro" id="IPR027417">
    <property type="entry name" value="P-loop_NTPase"/>
</dbReference>
<comment type="caution">
    <text evidence="2">The sequence shown here is derived from an EMBL/GenBank/DDBJ whole genome shotgun (WGS) entry which is preliminary data.</text>
</comment>
<dbReference type="PANTHER" id="PTHR10760">
    <property type="entry name" value="TORSIN"/>
    <property type="match status" value="1"/>
</dbReference>
<organism evidence="2 3">
    <name type="scientific">Roseomonas genomospecies 6</name>
    <dbReference type="NCBI Taxonomy" id="214106"/>
    <lineage>
        <taxon>Bacteria</taxon>
        <taxon>Pseudomonadati</taxon>
        <taxon>Pseudomonadota</taxon>
        <taxon>Alphaproteobacteria</taxon>
        <taxon>Acetobacterales</taxon>
        <taxon>Roseomonadaceae</taxon>
        <taxon>Roseomonas</taxon>
    </lineage>
</organism>
<dbReference type="Proteomes" id="UP000480854">
    <property type="component" value="Unassembled WGS sequence"/>
</dbReference>
<dbReference type="InterPro" id="IPR010448">
    <property type="entry name" value="Torsin"/>
</dbReference>